<reference evidence="3" key="2">
    <citation type="submission" date="2020-05" db="UniProtKB">
        <authorList>
            <consortium name="EnsemblMetazoa"/>
        </authorList>
    </citation>
    <scope>IDENTIFICATION</scope>
    <source>
        <strain evidence="3">Epiroticus2</strain>
    </source>
</reference>
<proteinExistence type="predicted"/>
<dbReference type="Gene3D" id="3.40.30.10">
    <property type="entry name" value="Glutaredoxin"/>
    <property type="match status" value="1"/>
</dbReference>
<evidence type="ECO:0000313" key="3">
    <source>
        <dbReference type="EnsemblMetazoa" id="AEPI007583-PA"/>
    </source>
</evidence>
<evidence type="ECO:0000313" key="4">
    <source>
        <dbReference type="Proteomes" id="UP000075885"/>
    </source>
</evidence>
<reference evidence="4" key="1">
    <citation type="submission" date="2013-03" db="EMBL/GenBank/DDBJ databases">
        <title>The Genome Sequence of Anopheles epiroticus epiroticus2.</title>
        <authorList>
            <consortium name="The Broad Institute Genomics Platform"/>
            <person name="Neafsey D.E."/>
            <person name="Howell P."/>
            <person name="Walker B."/>
            <person name="Young S.K."/>
            <person name="Zeng Q."/>
            <person name="Gargeya S."/>
            <person name="Fitzgerald M."/>
            <person name="Haas B."/>
            <person name="Abouelleil A."/>
            <person name="Allen A.W."/>
            <person name="Alvarado L."/>
            <person name="Arachchi H.M."/>
            <person name="Berlin A.M."/>
            <person name="Chapman S.B."/>
            <person name="Gainer-Dewar J."/>
            <person name="Goldberg J."/>
            <person name="Griggs A."/>
            <person name="Gujja S."/>
            <person name="Hansen M."/>
            <person name="Howarth C."/>
            <person name="Imamovic A."/>
            <person name="Ireland A."/>
            <person name="Larimer J."/>
            <person name="McCowan C."/>
            <person name="Murphy C."/>
            <person name="Pearson M."/>
            <person name="Poon T.W."/>
            <person name="Priest M."/>
            <person name="Roberts A."/>
            <person name="Saif S."/>
            <person name="Shea T."/>
            <person name="Sisk P."/>
            <person name="Sykes S."/>
            <person name="Wortman J."/>
            <person name="Nusbaum C."/>
            <person name="Birren B."/>
        </authorList>
    </citation>
    <scope>NUCLEOTIDE SEQUENCE [LARGE SCALE GENOMIC DNA]</scope>
    <source>
        <strain evidence="4">Epiroticus2</strain>
    </source>
</reference>
<sequence>MGLEFYMKLWNGEFLESNTFPGESVAKPDEKAEVAVMETPQLGAQGEKKEQQQCTLFDYLTYWDKVACSADQANDQDDGLGPEGSRKSPLRVKCTPVEGNGTLYIITSLQDIVKGLTPYGGGNNATNRSEVASCFLMLFYTKTCIHSAMVAPHFNALARHFPDLIVTAIDAYNFHFLNAEFGIVGLPTIMLFHQGRPLVKYNGTEISLHSLAKFVTRHTGIEPRLVNQKSGTATVLHYISNDFKGPLSNKVEHRTDYWLYVAWVFILICLSYYFSKSALYAQIVEMIKRNWRESAAQHC</sequence>
<dbReference type="PANTHER" id="PTHR14684">
    <property type="entry name" value="THIOREDOXIN DOMAIN-CONTAINING PROTEIN 15"/>
    <property type="match status" value="1"/>
</dbReference>
<keyword evidence="1" id="KW-0472">Membrane</keyword>
<keyword evidence="1" id="KW-1133">Transmembrane helix</keyword>
<dbReference type="GO" id="GO:0005929">
    <property type="term" value="C:cilium"/>
    <property type="evidence" value="ECO:0007669"/>
    <property type="project" value="TreeGrafter"/>
</dbReference>
<keyword evidence="1" id="KW-0812">Transmembrane</keyword>
<feature type="transmembrane region" description="Helical" evidence="1">
    <location>
        <begin position="257"/>
        <end position="274"/>
    </location>
</feature>
<dbReference type="InterPro" id="IPR036249">
    <property type="entry name" value="Thioredoxin-like_sf"/>
</dbReference>
<accession>A0A182PKW6</accession>
<dbReference type="EnsemblMetazoa" id="AEPI007583-RA">
    <property type="protein sequence ID" value="AEPI007583-PA"/>
    <property type="gene ID" value="AEPI007583"/>
</dbReference>
<dbReference type="PANTHER" id="PTHR14684:SF2">
    <property type="entry name" value="THIOREDOXIN DOMAIN-CONTAINING PROTEIN 15"/>
    <property type="match status" value="1"/>
</dbReference>
<dbReference type="STRING" id="199890.A0A182PKW6"/>
<evidence type="ECO:0000256" key="1">
    <source>
        <dbReference type="SAM" id="Phobius"/>
    </source>
</evidence>
<organism evidence="3 4">
    <name type="scientific">Anopheles epiroticus</name>
    <dbReference type="NCBI Taxonomy" id="199890"/>
    <lineage>
        <taxon>Eukaryota</taxon>
        <taxon>Metazoa</taxon>
        <taxon>Ecdysozoa</taxon>
        <taxon>Arthropoda</taxon>
        <taxon>Hexapoda</taxon>
        <taxon>Insecta</taxon>
        <taxon>Pterygota</taxon>
        <taxon>Neoptera</taxon>
        <taxon>Endopterygota</taxon>
        <taxon>Diptera</taxon>
        <taxon>Nematocera</taxon>
        <taxon>Culicoidea</taxon>
        <taxon>Culicidae</taxon>
        <taxon>Anophelinae</taxon>
        <taxon>Anopheles</taxon>
    </lineage>
</organism>
<dbReference type="AlphaFoldDB" id="A0A182PKW6"/>
<protein>
    <recommendedName>
        <fullName evidence="2">Thioredoxin domain-containing protein</fullName>
    </recommendedName>
</protein>
<evidence type="ECO:0000259" key="2">
    <source>
        <dbReference type="Pfam" id="PF00085"/>
    </source>
</evidence>
<dbReference type="VEuPathDB" id="VectorBase:AEPI007583"/>
<dbReference type="SUPFAM" id="SSF52833">
    <property type="entry name" value="Thioredoxin-like"/>
    <property type="match status" value="1"/>
</dbReference>
<dbReference type="Pfam" id="PF00085">
    <property type="entry name" value="Thioredoxin"/>
    <property type="match status" value="1"/>
</dbReference>
<dbReference type="Proteomes" id="UP000075885">
    <property type="component" value="Unassembled WGS sequence"/>
</dbReference>
<dbReference type="InterPro" id="IPR013766">
    <property type="entry name" value="Thioredoxin_domain"/>
</dbReference>
<dbReference type="GO" id="GO:0060271">
    <property type="term" value="P:cilium assembly"/>
    <property type="evidence" value="ECO:0007669"/>
    <property type="project" value="TreeGrafter"/>
</dbReference>
<dbReference type="InterPro" id="IPR042418">
    <property type="entry name" value="TXNDC15"/>
</dbReference>
<feature type="domain" description="Thioredoxin" evidence="2">
    <location>
        <begin position="134"/>
        <end position="215"/>
    </location>
</feature>
<keyword evidence="4" id="KW-1185">Reference proteome</keyword>
<name>A0A182PKW6_9DIPT</name>